<protein>
    <submittedName>
        <fullName evidence="1">AMP-binding protein</fullName>
    </submittedName>
</protein>
<name>A0ACC5QZ99_9HYPH</name>
<reference evidence="1" key="1">
    <citation type="submission" date="2021-01" db="EMBL/GenBank/DDBJ databases">
        <authorList>
            <person name="Sun Q."/>
        </authorList>
    </citation>
    <scope>NUCLEOTIDE SEQUENCE</scope>
    <source>
        <strain evidence="1">YIM B02566</strain>
    </source>
</reference>
<evidence type="ECO:0000313" key="1">
    <source>
        <dbReference type="EMBL" id="MBK1865726.1"/>
    </source>
</evidence>
<gene>
    <name evidence="1" type="ORF">JHL16_05130</name>
</gene>
<proteinExistence type="predicted"/>
<dbReference type="EMBL" id="JAENHL010000006">
    <property type="protein sequence ID" value="MBK1865726.1"/>
    <property type="molecule type" value="Genomic_DNA"/>
</dbReference>
<keyword evidence="2" id="KW-1185">Reference proteome</keyword>
<accession>A0ACC5QZ99</accession>
<dbReference type="Proteomes" id="UP000616151">
    <property type="component" value="Unassembled WGS sequence"/>
</dbReference>
<evidence type="ECO:0000313" key="2">
    <source>
        <dbReference type="Proteomes" id="UP000616151"/>
    </source>
</evidence>
<sequence>MSGPKIAPARLELGTSGAPARPQSWIGHHNVAPDWSAVPQQTVIEIVAKGCLEDPERPAIIIENGPVMARREFLDRCQRFAGYLSDKVKPGDRVVMMLDNRLEFMIALFGIIANRATMVSIAPSAMQYDAGHIVTDAAPTVAIVGKPQLPIIEAVRGNAPALAHIVVVDGEEPDGLAAYESAAEPLDFTTAQCQREDIVTVYYTSGTTGAPKGCMLHHGWWLRVIDVDLRLFRRGWQDRQLCCLPFYYADPAIQLLTSLASRGTLVAMRRFSVSRFWEVVTTYDATEILSIASIPALLMKGEPGPAERDHRIRLAIHAGLPKELHREMLERYGFHWHNQYGSTEGGVMSRVPDHLADKLVGTGTMGVEPPGVTIRLVDDDDKDVPAGEAGECLVGGPDLYAGYLNRPEVTAEANRGGWYHSGDVARRDERGLLYFVGRKKEIIRRSGENISAAEVEGVLRSHPQVIDAAVLPVPDELRGEEVKAYIQIKPGEAVTPEAVIDFCRANLAAFKIPRFIEFRATDFERTPSMRVHKQGLLKEKSDLRQGAFDRETGKIGT</sequence>
<organism evidence="1 2">
    <name type="scientific">Taklimakanibacter albus</name>
    <dbReference type="NCBI Taxonomy" id="2800327"/>
    <lineage>
        <taxon>Bacteria</taxon>
        <taxon>Pseudomonadati</taxon>
        <taxon>Pseudomonadota</taxon>
        <taxon>Alphaproteobacteria</taxon>
        <taxon>Hyphomicrobiales</taxon>
        <taxon>Aestuariivirgaceae</taxon>
        <taxon>Taklimakanibacter</taxon>
    </lineage>
</organism>
<comment type="caution">
    <text evidence="1">The sequence shown here is derived from an EMBL/GenBank/DDBJ whole genome shotgun (WGS) entry which is preliminary data.</text>
</comment>